<sequence length="333" mass="37707">MLITISTIAQLPQALTLGRSFHQHHPDQPFIIGLADNAYNLPTGWQSPFPLLTLADAGFSPEALAALSARYTPTEFRAATKPAFIRAAYDRFFQSGMLYADPSAYVFAPLSGLFNTLSTHSLLVNPHWLTAPSDSLLPDEKHLQNVGLYSSGLIGFGRHPETSRMLNWWHERVQDHAHLDFCHGQCLDQTWLMHVPTFFANTGLLKDPGLQVALWNLPERRLRHTPLGWQVSHNGQTTPLLTADFQGLLRPDEGLFQQQTRFNLGQRPDGKHLLDDYQKALREQASTGLTRIVPAYGQQPEPVVRRSWRRAAHERLSRLSRWIDTVPVRPVHR</sequence>
<dbReference type="eggNOG" id="COG1442">
    <property type="taxonomic scope" value="Bacteria"/>
</dbReference>
<reference evidence="1 2" key="1">
    <citation type="journal article" date="2012" name="J. Bacteriol.">
        <title>Genome Sequence of Fibrella aestuarina BUZ 2T, a Filamentous Marine Bacterium.</title>
        <authorList>
            <person name="Filippini M."/>
            <person name="Qi W."/>
            <person name="Blom J."/>
            <person name="Goesmann A."/>
            <person name="Smits T.H."/>
            <person name="Bagheri H.C."/>
        </authorList>
    </citation>
    <scope>NUCLEOTIDE SEQUENCE [LARGE SCALE GENOMIC DNA]</scope>
    <source>
        <strain evidence="2">BUZ 2T</strain>
    </source>
</reference>
<dbReference type="Proteomes" id="UP000011058">
    <property type="component" value="Chromosome"/>
</dbReference>
<name>I0KFD6_9BACT</name>
<keyword evidence="2" id="KW-1185">Reference proteome</keyword>
<evidence type="ECO:0000313" key="1">
    <source>
        <dbReference type="EMBL" id="CCH02839.1"/>
    </source>
</evidence>
<accession>I0KFD6</accession>
<dbReference type="RefSeq" id="WP_015333938.1">
    <property type="nucleotide sequence ID" value="NC_020054.1"/>
</dbReference>
<gene>
    <name evidence="1" type="ORF">FAES_4840</name>
</gene>
<dbReference type="HOGENOM" id="CLU_054561_0_0_10"/>
<dbReference type="STRING" id="1166018.FAES_4840"/>
<dbReference type="EMBL" id="HE796683">
    <property type="protein sequence ID" value="CCH02839.1"/>
    <property type="molecule type" value="Genomic_DNA"/>
</dbReference>
<dbReference type="KEGG" id="fae:FAES_4840"/>
<protein>
    <submittedName>
        <fullName evidence="1">Uncharacterized protein</fullName>
    </submittedName>
</protein>
<organism evidence="1 2">
    <name type="scientific">Fibrella aestuarina BUZ 2</name>
    <dbReference type="NCBI Taxonomy" id="1166018"/>
    <lineage>
        <taxon>Bacteria</taxon>
        <taxon>Pseudomonadati</taxon>
        <taxon>Bacteroidota</taxon>
        <taxon>Cytophagia</taxon>
        <taxon>Cytophagales</taxon>
        <taxon>Spirosomataceae</taxon>
        <taxon>Fibrella</taxon>
    </lineage>
</organism>
<dbReference type="OrthoDB" id="186344at2"/>
<dbReference type="AlphaFoldDB" id="I0KFD6"/>
<proteinExistence type="predicted"/>
<evidence type="ECO:0000313" key="2">
    <source>
        <dbReference type="Proteomes" id="UP000011058"/>
    </source>
</evidence>